<dbReference type="PANTHER" id="PTHR33478:SF1">
    <property type="entry name" value="EXTRACELLULAR METALLOPROTEINASE MEP"/>
    <property type="match status" value="1"/>
</dbReference>
<dbReference type="Gene3D" id="3.10.170.10">
    <property type="match status" value="1"/>
</dbReference>
<sequence>MMVLSNKFLTSAYLVVLYASTAGASSKQSTHCTRNVGRSGFKVEVFHPQNKFETFGMGLEPPDSFGPLSLSDATVAFVKSRLGVDASKVAFNSGFGAETAEVAYVKQAHDGIPFANAVANVAWKNNKVVSFGSSFVKSDKIASSTPSISVQSIISTVEQALDGKYNGHPATLEYLARPDGTAALTHVFQIQNEESGSWYEAFVDAHTGQILTVTDFVSDATYKVLPITKETLPEGQEILVDPQDLFASPLGWHDDGTTKTNNTSGNNVIAFKGMQSNVTFQSAEPLIFNYTYDDTIAPTEDTNIDAARSNAFYIINSVHDLAYRYGFTEAGFNFQTDNFGKGGVGNDRVLMSVQDSSGTNNANFATPADGQSGRCRMYIWTRTPVRRDGSLENDIIRGAWARAGQMRWLIDYVLGQYVINSAGGIRTFPYSTNATTNPLRYSSIADLDEVHDIGEVWANMLHNVYAALVAEHGWSSTARANPEGTEGNIVFLHLFIDALTLQPCNPTFVSARDAWIQADANRYGGTNACTLWKAFASRGLGVDARNFVDSSTVPPACI</sequence>
<evidence type="ECO:0000256" key="6">
    <source>
        <dbReference type="PIRSR" id="PIRSR601842-2"/>
    </source>
</evidence>
<evidence type="ECO:0000313" key="9">
    <source>
        <dbReference type="Proteomes" id="UP001063166"/>
    </source>
</evidence>
<comment type="cofactor">
    <cofactor evidence="6">
        <name>Zn(2+)</name>
        <dbReference type="ChEBI" id="CHEBI:29105"/>
    </cofactor>
    <text evidence="6">Binds 1 zinc ion per subunit.</text>
</comment>
<dbReference type="GO" id="GO:0006508">
    <property type="term" value="P:proteolysis"/>
    <property type="evidence" value="ECO:0007669"/>
    <property type="project" value="UniProtKB-KW"/>
</dbReference>
<gene>
    <name evidence="8" type="ORF">LshimejAT787_1802070</name>
</gene>
<dbReference type="AlphaFoldDB" id="A0A9P3PZJ0"/>
<dbReference type="Pfam" id="PF02128">
    <property type="entry name" value="Peptidase_M36"/>
    <property type="match status" value="2"/>
</dbReference>
<proteinExistence type="inferred from homology"/>
<dbReference type="GO" id="GO:0004222">
    <property type="term" value="F:metalloendopeptidase activity"/>
    <property type="evidence" value="ECO:0007669"/>
    <property type="project" value="InterPro"/>
</dbReference>
<keyword evidence="5 7" id="KW-0482">Metalloprotease</keyword>
<comment type="caution">
    <text evidence="8">The sequence shown here is derived from an EMBL/GenBank/DDBJ whole genome shotgun (WGS) entry which is preliminary data.</text>
</comment>
<dbReference type="GO" id="GO:0008270">
    <property type="term" value="F:zinc ion binding"/>
    <property type="evidence" value="ECO:0007669"/>
    <property type="project" value="InterPro"/>
</dbReference>
<feature type="signal peptide" evidence="7">
    <location>
        <begin position="1"/>
        <end position="24"/>
    </location>
</feature>
<dbReference type="PRINTS" id="PR00999">
    <property type="entry name" value="FUNGALYSIN"/>
</dbReference>
<evidence type="ECO:0000313" key="8">
    <source>
        <dbReference type="EMBL" id="GLB44870.1"/>
    </source>
</evidence>
<protein>
    <recommendedName>
        <fullName evidence="7">Extracellular metalloproteinase</fullName>
        <ecNumber evidence="7">3.4.24.-</ecNumber>
    </recommendedName>
    <alternativeName>
        <fullName evidence="7">Fungalysin</fullName>
    </alternativeName>
</protein>
<dbReference type="PANTHER" id="PTHR33478">
    <property type="entry name" value="EXTRACELLULAR METALLOPROTEINASE MEP"/>
    <property type="match status" value="1"/>
</dbReference>
<keyword evidence="7" id="KW-0865">Zymogen</keyword>
<dbReference type="SUPFAM" id="SSF55486">
    <property type="entry name" value="Metalloproteases ('zincins'), catalytic domain"/>
    <property type="match status" value="1"/>
</dbReference>
<evidence type="ECO:0000256" key="5">
    <source>
        <dbReference type="ARBA" id="ARBA00023049"/>
    </source>
</evidence>
<keyword evidence="1 7" id="KW-0645">Protease</keyword>
<dbReference type="InterPro" id="IPR001842">
    <property type="entry name" value="Peptidase_M36"/>
</dbReference>
<reference evidence="8" key="1">
    <citation type="submission" date="2022-07" db="EMBL/GenBank/DDBJ databases">
        <title>The genome of Lyophyllum shimeji provides insight into the initial evolution of ectomycorrhizal fungal genome.</title>
        <authorList>
            <person name="Kobayashi Y."/>
            <person name="Shibata T."/>
            <person name="Hirakawa H."/>
            <person name="Shigenobu S."/>
            <person name="Nishiyama T."/>
            <person name="Yamada A."/>
            <person name="Hasebe M."/>
            <person name="Kawaguchi M."/>
        </authorList>
    </citation>
    <scope>NUCLEOTIDE SEQUENCE</scope>
    <source>
        <strain evidence="8">AT787</strain>
    </source>
</reference>
<evidence type="ECO:0000256" key="1">
    <source>
        <dbReference type="ARBA" id="ARBA00022670"/>
    </source>
</evidence>
<keyword evidence="7" id="KW-0964">Secreted</keyword>
<keyword evidence="3 7" id="KW-0378">Hydrolase</keyword>
<keyword evidence="9" id="KW-1185">Reference proteome</keyword>
<dbReference type="CDD" id="cd09596">
    <property type="entry name" value="M36"/>
    <property type="match status" value="1"/>
</dbReference>
<evidence type="ECO:0000256" key="3">
    <source>
        <dbReference type="ARBA" id="ARBA00022801"/>
    </source>
</evidence>
<dbReference type="EMBL" id="BRPK01000018">
    <property type="protein sequence ID" value="GLB44870.1"/>
    <property type="molecule type" value="Genomic_DNA"/>
</dbReference>
<dbReference type="Proteomes" id="UP001063166">
    <property type="component" value="Unassembled WGS sequence"/>
</dbReference>
<keyword evidence="2 6" id="KW-0479">Metal-binding</keyword>
<dbReference type="GO" id="GO:0005615">
    <property type="term" value="C:extracellular space"/>
    <property type="evidence" value="ECO:0007669"/>
    <property type="project" value="InterPro"/>
</dbReference>
<feature type="binding site" evidence="6">
    <location>
        <position position="219"/>
    </location>
    <ligand>
        <name>Zn(2+)</name>
        <dbReference type="ChEBI" id="CHEBI:29105"/>
        <note>catalytic</note>
    </ligand>
</feature>
<dbReference type="InterPro" id="IPR050371">
    <property type="entry name" value="Fungal_virulence_M36"/>
</dbReference>
<keyword evidence="4 6" id="KW-0862">Zinc</keyword>
<accession>A0A9P3PZJ0</accession>
<name>A0A9P3PZJ0_LYOSH</name>
<organism evidence="8 9">
    <name type="scientific">Lyophyllum shimeji</name>
    <name type="common">Hon-shimeji</name>
    <name type="synonym">Tricholoma shimeji</name>
    <dbReference type="NCBI Taxonomy" id="47721"/>
    <lineage>
        <taxon>Eukaryota</taxon>
        <taxon>Fungi</taxon>
        <taxon>Dikarya</taxon>
        <taxon>Basidiomycota</taxon>
        <taxon>Agaricomycotina</taxon>
        <taxon>Agaricomycetes</taxon>
        <taxon>Agaricomycetidae</taxon>
        <taxon>Agaricales</taxon>
        <taxon>Tricholomatineae</taxon>
        <taxon>Lyophyllaceae</taxon>
        <taxon>Lyophyllum</taxon>
    </lineage>
</organism>
<evidence type="ECO:0000256" key="2">
    <source>
        <dbReference type="ARBA" id="ARBA00022723"/>
    </source>
</evidence>
<evidence type="ECO:0000256" key="4">
    <source>
        <dbReference type="ARBA" id="ARBA00022833"/>
    </source>
</evidence>
<comment type="similarity">
    <text evidence="7">Belongs to the peptidase M36 family.</text>
</comment>
<keyword evidence="7" id="KW-0732">Signal</keyword>
<dbReference type="OrthoDB" id="3227768at2759"/>
<comment type="subcellular location">
    <subcellularLocation>
        <location evidence="7">Secreted</location>
    </subcellularLocation>
</comment>
<evidence type="ECO:0000256" key="7">
    <source>
        <dbReference type="RuleBase" id="RU364017"/>
    </source>
</evidence>
<feature type="chain" id="PRO_5040547098" description="Extracellular metalloproteinase" evidence="7">
    <location>
        <begin position="25"/>
        <end position="558"/>
    </location>
</feature>
<dbReference type="EC" id="3.4.24.-" evidence="7"/>